<dbReference type="PROSITE" id="PS50096">
    <property type="entry name" value="IQ"/>
    <property type="match status" value="1"/>
</dbReference>
<comment type="similarity">
    <text evidence="9">Belongs to the TRAFAC class myosin-kinesin ATPase superfamily. Myosin family.</text>
</comment>
<feature type="binding site" evidence="9">
    <location>
        <begin position="114"/>
        <end position="121"/>
    </location>
    <ligand>
        <name>ATP</name>
        <dbReference type="ChEBI" id="CHEBI:30616"/>
    </ligand>
</feature>
<dbReference type="InterPro" id="IPR000048">
    <property type="entry name" value="IQ_motif_EF-hand-BS"/>
</dbReference>
<keyword evidence="2 9" id="KW-0547">Nucleotide-binding</keyword>
<dbReference type="InterPro" id="IPR001609">
    <property type="entry name" value="Myosin_head_motor_dom-like"/>
</dbReference>
<dbReference type="GO" id="GO:0005524">
    <property type="term" value="F:ATP binding"/>
    <property type="evidence" value="ECO:0007669"/>
    <property type="project" value="UniProtKB-UniRule"/>
</dbReference>
<evidence type="ECO:0000313" key="11">
    <source>
        <dbReference type="Ensembl" id="ENSBJAP00000016009.1"/>
    </source>
</evidence>
<dbReference type="SMART" id="SM00242">
    <property type="entry name" value="MYSc"/>
    <property type="match status" value="1"/>
</dbReference>
<dbReference type="InterPro" id="IPR036961">
    <property type="entry name" value="Kinesin_motor_dom_sf"/>
</dbReference>
<dbReference type="GO" id="GO:0051015">
    <property type="term" value="F:actin filament binding"/>
    <property type="evidence" value="ECO:0007669"/>
    <property type="project" value="TreeGrafter"/>
</dbReference>
<dbReference type="Gene3D" id="1.20.5.190">
    <property type="match status" value="1"/>
</dbReference>
<keyword evidence="5 9" id="KW-0505">Motor protein</keyword>
<evidence type="ECO:0000256" key="6">
    <source>
        <dbReference type="ARBA" id="ARBA00023203"/>
    </source>
</evidence>
<dbReference type="PANTHER" id="PTHR13140:SF289">
    <property type="entry name" value="UNCONVENTIONAL MYOSIN-XIX"/>
    <property type="match status" value="1"/>
</dbReference>
<name>A0A8C0BES0_9AVES</name>
<dbReference type="PRINTS" id="PR00193">
    <property type="entry name" value="MYOSINHEAVY"/>
</dbReference>
<dbReference type="InterPro" id="IPR027417">
    <property type="entry name" value="P-loop_NTPase"/>
</dbReference>
<dbReference type="Ensembl" id="ENSBJAT00000016450.1">
    <property type="protein sequence ID" value="ENSBJAP00000016009.1"/>
    <property type="gene ID" value="ENSBJAG00000010570.1"/>
</dbReference>
<keyword evidence="6 9" id="KW-0009">Actin-binding</keyword>
<keyword evidence="1" id="KW-0677">Repeat</keyword>
<dbReference type="Gene3D" id="3.40.850.10">
    <property type="entry name" value="Kinesin motor domain"/>
    <property type="match status" value="1"/>
</dbReference>
<protein>
    <recommendedName>
        <fullName evidence="8">Unconventional myosin-XIX</fullName>
    </recommendedName>
</protein>
<organism evidence="11 12">
    <name type="scientific">Buteo japonicus</name>
    <dbReference type="NCBI Taxonomy" id="224669"/>
    <lineage>
        <taxon>Eukaryota</taxon>
        <taxon>Metazoa</taxon>
        <taxon>Chordata</taxon>
        <taxon>Craniata</taxon>
        <taxon>Vertebrata</taxon>
        <taxon>Euteleostomi</taxon>
        <taxon>Archelosauria</taxon>
        <taxon>Archosauria</taxon>
        <taxon>Dinosauria</taxon>
        <taxon>Saurischia</taxon>
        <taxon>Theropoda</taxon>
        <taxon>Coelurosauria</taxon>
        <taxon>Aves</taxon>
        <taxon>Neognathae</taxon>
        <taxon>Neoaves</taxon>
        <taxon>Telluraves</taxon>
        <taxon>Accipitrimorphae</taxon>
        <taxon>Accipitriformes</taxon>
        <taxon>Accipitridae</taxon>
        <taxon>Accipitrinae</taxon>
        <taxon>Buteo</taxon>
    </lineage>
</organism>
<dbReference type="FunFam" id="1.20.58.530:FF:000013">
    <property type="entry name" value="Unconventional myosin-XIX"/>
    <property type="match status" value="1"/>
</dbReference>
<accession>A0A8C0BES0</accession>
<proteinExistence type="inferred from homology"/>
<evidence type="ECO:0000256" key="8">
    <source>
        <dbReference type="ARBA" id="ARBA00073674"/>
    </source>
</evidence>
<dbReference type="FunFam" id="1.10.10.820:FF:000014">
    <property type="entry name" value="unconventional myosin-XIX isoform X1"/>
    <property type="match status" value="1"/>
</dbReference>
<feature type="region of interest" description="Actin-binding" evidence="9">
    <location>
        <begin position="581"/>
        <end position="603"/>
    </location>
</feature>
<dbReference type="PANTHER" id="PTHR13140">
    <property type="entry name" value="MYOSIN"/>
    <property type="match status" value="1"/>
</dbReference>
<reference evidence="11" key="1">
    <citation type="submission" date="2025-08" db="UniProtKB">
        <authorList>
            <consortium name="Ensembl"/>
        </authorList>
    </citation>
    <scope>IDENTIFICATION</scope>
</reference>
<sequence>SLEEEVRAFLSDEEKLHLFDDLTKVNPVTTTTVLKCLQARYTVNLFYTNAGCSLVALNPFQPVSCLYSPELMREYHVALRPQDLKPHIFTVAEQAYRKVQSQIDPVNQSIIVSGESGAGKTWTSRCLMKFYASVAASVISPKGNETVERIEKRVLDSNPVMEAFGNACTLRNNNSSRFGKYIQLQLDRFHHLSSASIQTFLLEKTRVAYQAPNERNFHIFYQITKGATAEERLEWNLPEGADYRWLPNSERNLDEDCFEVTRDAMFHLGIDRSTQNNIFKVLSGLLHLGNIQFSNPVDESQPCELEDKTKDFVKTAGNLLKIPVEELLESLRIRTITAGKQQVFKKPCSRAECETRRDCLAKVIYAKLFEWLVLVINESIYADPSVWTNFIGLLDVYGFEAFPENNLEQLCINYANEKLQQHFVAHYLKAQQEEYAAEGLQWSFINYQDNQNCLDLIEGNPLSIFSLLNEECRLNRSSNTDLLQTRIEKALSNNQCLSRNKFSKKPNFIISHYAGKVCYQLAAMVEKNKDPIPPELVHVLQNSKDPLLQKLFPVTERNQNNIKTQNRAAVVTVVSKFKGSLEHLMQILNSTTPHYIRCIKPNADCKAMTFKREEVLSQLQACGIVEAITISADTELGMWFSDKHRETVEEGGVVTTTLSLSINCRLISPMQLEQLEARRAEVLNEKAFCIQCCWRRFKQKKLAKERWSATVIQAAIRSWLAKNHFQRMRRAANVIKHGWRRWKAKMAALAAAELDEGEEKAFFSVPGATAISAKPPCSLETTWPLHAIIQFWPLGLVLAAAPVTVTGLRRDLSLLACLKVLQESDCYKVESCFFGSGITSIRALPQGSIKFHCKKSPLHYANVSPHTDAYSITGFNQILLDRKKLLPT</sequence>
<dbReference type="Pfam" id="PF00612">
    <property type="entry name" value="IQ"/>
    <property type="match status" value="1"/>
</dbReference>
<comment type="function">
    <text evidence="7">Actin-based motor molecule with ATPase activity that localizes to the mitochondrion outer membrane. Motor protein that moves towards the plus-end of actin filaments. Required for mitochondrial inheritance during mitosis. May be involved in mitochondrial transport or positioning.</text>
</comment>
<dbReference type="SMART" id="SM00015">
    <property type="entry name" value="IQ"/>
    <property type="match status" value="3"/>
</dbReference>
<dbReference type="Gene3D" id="1.20.58.530">
    <property type="match status" value="1"/>
</dbReference>
<dbReference type="GO" id="GO:0007015">
    <property type="term" value="P:actin filament organization"/>
    <property type="evidence" value="ECO:0007669"/>
    <property type="project" value="TreeGrafter"/>
</dbReference>
<evidence type="ECO:0000256" key="3">
    <source>
        <dbReference type="ARBA" id="ARBA00022840"/>
    </source>
</evidence>
<evidence type="ECO:0000256" key="7">
    <source>
        <dbReference type="ARBA" id="ARBA00054433"/>
    </source>
</evidence>
<keyword evidence="12" id="KW-1185">Reference proteome</keyword>
<dbReference type="Proteomes" id="UP000694555">
    <property type="component" value="Unplaced"/>
</dbReference>
<dbReference type="Pfam" id="PF00063">
    <property type="entry name" value="Myosin_head"/>
    <property type="match status" value="1"/>
</dbReference>
<keyword evidence="3 9" id="KW-0067">ATP-binding</keyword>
<evidence type="ECO:0000313" key="12">
    <source>
        <dbReference type="Proteomes" id="UP000694555"/>
    </source>
</evidence>
<evidence type="ECO:0000256" key="5">
    <source>
        <dbReference type="ARBA" id="ARBA00023175"/>
    </source>
</evidence>
<dbReference type="SUPFAM" id="SSF52540">
    <property type="entry name" value="P-loop containing nucleoside triphosphate hydrolases"/>
    <property type="match status" value="1"/>
</dbReference>
<dbReference type="GO" id="GO:0005737">
    <property type="term" value="C:cytoplasm"/>
    <property type="evidence" value="ECO:0007669"/>
    <property type="project" value="TreeGrafter"/>
</dbReference>
<dbReference type="PROSITE" id="PS51456">
    <property type="entry name" value="MYOSIN_MOTOR"/>
    <property type="match status" value="1"/>
</dbReference>
<evidence type="ECO:0000259" key="10">
    <source>
        <dbReference type="PROSITE" id="PS51456"/>
    </source>
</evidence>
<dbReference type="AlphaFoldDB" id="A0A8C0BES0"/>
<reference evidence="11" key="2">
    <citation type="submission" date="2025-09" db="UniProtKB">
        <authorList>
            <consortium name="Ensembl"/>
        </authorList>
    </citation>
    <scope>IDENTIFICATION</scope>
</reference>
<evidence type="ECO:0000256" key="2">
    <source>
        <dbReference type="ARBA" id="ARBA00022741"/>
    </source>
</evidence>
<feature type="domain" description="Myosin motor" evidence="10">
    <location>
        <begin position="17"/>
        <end position="631"/>
    </location>
</feature>
<evidence type="ECO:0000256" key="1">
    <source>
        <dbReference type="ARBA" id="ARBA00022737"/>
    </source>
</evidence>
<dbReference type="GO" id="GO:0016459">
    <property type="term" value="C:myosin complex"/>
    <property type="evidence" value="ECO:0007669"/>
    <property type="project" value="UniProtKB-KW"/>
</dbReference>
<evidence type="ECO:0000256" key="4">
    <source>
        <dbReference type="ARBA" id="ARBA00023123"/>
    </source>
</evidence>
<evidence type="ECO:0000256" key="9">
    <source>
        <dbReference type="PROSITE-ProRule" id="PRU00782"/>
    </source>
</evidence>
<dbReference type="GO" id="GO:0016020">
    <property type="term" value="C:membrane"/>
    <property type="evidence" value="ECO:0007669"/>
    <property type="project" value="TreeGrafter"/>
</dbReference>
<dbReference type="Gene3D" id="1.20.120.720">
    <property type="entry name" value="Myosin VI head, motor domain, U50 subdomain"/>
    <property type="match status" value="1"/>
</dbReference>
<keyword evidence="4 9" id="KW-0518">Myosin</keyword>
<dbReference type="GO" id="GO:0000146">
    <property type="term" value="F:microfilament motor activity"/>
    <property type="evidence" value="ECO:0007669"/>
    <property type="project" value="TreeGrafter"/>
</dbReference>
<dbReference type="Gene3D" id="1.10.10.820">
    <property type="match status" value="1"/>
</dbReference>